<reference evidence="2" key="1">
    <citation type="journal article" date="2012" name="PLoS Genet.">
        <title>Comparative analysis of the genomes of two field isolates of the rice blast fungus Magnaporthe oryzae.</title>
        <authorList>
            <person name="Xue M."/>
            <person name="Yang J."/>
            <person name="Li Z."/>
            <person name="Hu S."/>
            <person name="Yao N."/>
            <person name="Dean R.A."/>
            <person name="Zhao W."/>
            <person name="Shen M."/>
            <person name="Zhang H."/>
            <person name="Li C."/>
            <person name="Liu L."/>
            <person name="Cao L."/>
            <person name="Xu X."/>
            <person name="Xing Y."/>
            <person name="Hsiang T."/>
            <person name="Zhang Z."/>
            <person name="Xu J.R."/>
            <person name="Peng Y.L."/>
        </authorList>
    </citation>
    <scope>NUCLEOTIDE SEQUENCE</scope>
    <source>
        <strain evidence="2">Y34</strain>
    </source>
</reference>
<accession>A0AA97NVZ6</accession>
<dbReference type="EMBL" id="JH793466">
    <property type="protein sequence ID" value="ELQ37341.1"/>
    <property type="molecule type" value="Genomic_DNA"/>
</dbReference>
<evidence type="ECO:0000256" key="1">
    <source>
        <dbReference type="SAM" id="MobiDB-lite"/>
    </source>
</evidence>
<sequence length="29" mass="3094">MQQYGREKTGGLGNTNPVPFLGQGQVFGI</sequence>
<protein>
    <submittedName>
        <fullName evidence="2">Uncharacterized protein</fullName>
    </submittedName>
</protein>
<dbReference type="Proteomes" id="UP000011086">
    <property type="component" value="Unassembled WGS sequence"/>
</dbReference>
<name>A0AA97NVZ6_PYRO3</name>
<evidence type="ECO:0000313" key="2">
    <source>
        <dbReference type="EMBL" id="ELQ37341.1"/>
    </source>
</evidence>
<gene>
    <name evidence="2" type="ORF">OOU_Y34scaffold00605g5</name>
</gene>
<feature type="region of interest" description="Disordered" evidence="1">
    <location>
        <begin position="1"/>
        <end position="29"/>
    </location>
</feature>
<organism evidence="2">
    <name type="scientific">Pyricularia oryzae (strain Y34)</name>
    <name type="common">Rice blast fungus</name>
    <name type="synonym">Magnaporthe oryzae</name>
    <dbReference type="NCBI Taxonomy" id="1143189"/>
    <lineage>
        <taxon>Eukaryota</taxon>
        <taxon>Fungi</taxon>
        <taxon>Dikarya</taxon>
        <taxon>Ascomycota</taxon>
        <taxon>Pezizomycotina</taxon>
        <taxon>Sordariomycetes</taxon>
        <taxon>Sordariomycetidae</taxon>
        <taxon>Magnaporthales</taxon>
        <taxon>Pyriculariaceae</taxon>
        <taxon>Pyricularia</taxon>
    </lineage>
</organism>
<proteinExistence type="predicted"/>
<dbReference type="AlphaFoldDB" id="A0AA97NVZ6"/>